<reference evidence="1" key="1">
    <citation type="journal article" date="2015" name="Nature">
        <title>Complex archaea that bridge the gap between prokaryotes and eukaryotes.</title>
        <authorList>
            <person name="Spang A."/>
            <person name="Saw J.H."/>
            <person name="Jorgensen S.L."/>
            <person name="Zaremba-Niedzwiedzka K."/>
            <person name="Martijn J."/>
            <person name="Lind A.E."/>
            <person name="van Eijk R."/>
            <person name="Schleper C."/>
            <person name="Guy L."/>
            <person name="Ettema T.J."/>
        </authorList>
    </citation>
    <scope>NUCLEOTIDE SEQUENCE</scope>
</reference>
<protein>
    <submittedName>
        <fullName evidence="1">Uncharacterized protein</fullName>
    </submittedName>
</protein>
<dbReference type="EMBL" id="LAZR01000363">
    <property type="protein sequence ID" value="KKN72418.1"/>
    <property type="molecule type" value="Genomic_DNA"/>
</dbReference>
<dbReference type="AlphaFoldDB" id="A0A0F9W2Z7"/>
<organism evidence="1">
    <name type="scientific">marine sediment metagenome</name>
    <dbReference type="NCBI Taxonomy" id="412755"/>
    <lineage>
        <taxon>unclassified sequences</taxon>
        <taxon>metagenomes</taxon>
        <taxon>ecological metagenomes</taxon>
    </lineage>
</organism>
<proteinExistence type="predicted"/>
<sequence>MNTKKPLPDFLRRAVDAQPGSTEASKIKLGTVPSLVFKLTRTRPSRTTVYNWARKGISGPFGRKVKLRSYTVANTLFTTRQDVMAFLELVDGGVRNDTE</sequence>
<gene>
    <name evidence="1" type="ORF">LCGC14_0411310</name>
</gene>
<comment type="caution">
    <text evidence="1">The sequence shown here is derived from an EMBL/GenBank/DDBJ whole genome shotgun (WGS) entry which is preliminary data.</text>
</comment>
<name>A0A0F9W2Z7_9ZZZZ</name>
<evidence type="ECO:0000313" key="1">
    <source>
        <dbReference type="EMBL" id="KKN72418.1"/>
    </source>
</evidence>
<accession>A0A0F9W2Z7</accession>